<reference evidence="2" key="1">
    <citation type="submission" date="2020-02" db="EMBL/GenBank/DDBJ databases">
        <authorList>
            <person name="Meier V. D."/>
        </authorList>
    </citation>
    <scope>NUCLEOTIDE SEQUENCE</scope>
    <source>
        <strain evidence="2">AVDCRST_MAG01</strain>
    </source>
</reference>
<keyword evidence="1" id="KW-0812">Transmembrane</keyword>
<feature type="transmembrane region" description="Helical" evidence="1">
    <location>
        <begin position="251"/>
        <end position="267"/>
    </location>
</feature>
<keyword evidence="1" id="KW-0472">Membrane</keyword>
<name>A0A6J4NQP8_9ACTN</name>
<feature type="transmembrane region" description="Helical" evidence="1">
    <location>
        <begin position="96"/>
        <end position="118"/>
    </location>
</feature>
<feature type="transmembrane region" description="Helical" evidence="1">
    <location>
        <begin position="279"/>
        <end position="304"/>
    </location>
</feature>
<feature type="transmembrane region" description="Helical" evidence="1">
    <location>
        <begin position="174"/>
        <end position="197"/>
    </location>
</feature>
<sequence length="553" mass="59478">MDSGAADDRGFGASERVYRALMRAYPEEVRRRYAGEMVRYFGDLCREERLSRGAKGVTLLWARTLPDLLFTALQERGALFRRNAYLPAAPGTVARWGALCALLGGIMGLTLQLIGSLLGALSILTGVYSYGTGPLMQLFTLSMLLGALSLSSLGLFGLYGAVVARSGAARPGPLAGAGAISSVAAAFLWLSIGGYAIADQLASGSALFAPFEWLWNAGSFTIPTAILCWFLGLLLLGIAAARQRLPARLRILPLALLAFTVPCYLLRDYDFGAVLGNPVIAGIVMVFGQSLPFVGIASLGLVLLKDLDADEPLAMSGGPAARVAARGTARSARWPAGRAWVLTAFLLGAVLCAWAYASRDDLYRAYLGLQPEAQNVGEKAYVAGQRLGMEKTAGGARVTLASVYAEERRVIVGYEVEDLNDQRRVGGYPAELQPLLGFGYGRPTPREEKYLKEYGLGTNVVALTDRSDTDFRMAENSGMTSEGPDNMVEGPLQNMVAFEPEEGLEPGEGHRFRLEIPLVEEAVVPLEEKRLPPEPFPGKPFVFDFEIPVQPDP</sequence>
<feature type="transmembrane region" description="Helical" evidence="1">
    <location>
        <begin position="217"/>
        <end position="239"/>
    </location>
</feature>
<feature type="transmembrane region" description="Helical" evidence="1">
    <location>
        <begin position="138"/>
        <end position="162"/>
    </location>
</feature>
<proteinExistence type="predicted"/>
<evidence type="ECO:0000313" key="2">
    <source>
        <dbReference type="EMBL" id="CAA9394667.1"/>
    </source>
</evidence>
<protein>
    <submittedName>
        <fullName evidence="2">Uncharacterized protein</fullName>
    </submittedName>
</protein>
<organism evidence="2">
    <name type="scientific">uncultured Rubrobacteraceae bacterium</name>
    <dbReference type="NCBI Taxonomy" id="349277"/>
    <lineage>
        <taxon>Bacteria</taxon>
        <taxon>Bacillati</taxon>
        <taxon>Actinomycetota</taxon>
        <taxon>Rubrobacteria</taxon>
        <taxon>Rubrobacterales</taxon>
        <taxon>Rubrobacteraceae</taxon>
        <taxon>environmental samples</taxon>
    </lineage>
</organism>
<evidence type="ECO:0000256" key="1">
    <source>
        <dbReference type="SAM" id="Phobius"/>
    </source>
</evidence>
<accession>A0A6J4NQP8</accession>
<feature type="transmembrane region" description="Helical" evidence="1">
    <location>
        <begin position="339"/>
        <end position="357"/>
    </location>
</feature>
<gene>
    <name evidence="2" type="ORF">AVDCRST_MAG01-01-696</name>
</gene>
<dbReference type="AlphaFoldDB" id="A0A6J4NQP8"/>
<keyword evidence="1" id="KW-1133">Transmembrane helix</keyword>
<dbReference type="EMBL" id="CADCUW010000111">
    <property type="protein sequence ID" value="CAA9394667.1"/>
    <property type="molecule type" value="Genomic_DNA"/>
</dbReference>